<sequence>MKRLVAVFMMFFLMLGVCGAPRLALAQDNETAAANEVYGTVTFVDPQAQKLIVVSASDEGQKETALIVDDSTMIEKDGKAATLVDVATGDDVTASYKAADNGQNVAASISASSQQ</sequence>
<protein>
    <recommendedName>
        <fullName evidence="4">DUF5666 domain-containing protein</fullName>
    </recommendedName>
</protein>
<dbReference type="KEGG" id="vai:BU251_08580"/>
<keyword evidence="3" id="KW-1185">Reference proteome</keyword>
<keyword evidence="1" id="KW-0732">Signal</keyword>
<proteinExistence type="predicted"/>
<gene>
    <name evidence="2" type="ORF">BU251_08580</name>
</gene>
<dbReference type="EMBL" id="CP019384">
    <property type="protein sequence ID" value="QAT17771.1"/>
    <property type="molecule type" value="Genomic_DNA"/>
</dbReference>
<feature type="signal peptide" evidence="1">
    <location>
        <begin position="1"/>
        <end position="19"/>
    </location>
</feature>
<evidence type="ECO:0008006" key="4">
    <source>
        <dbReference type="Google" id="ProtNLM"/>
    </source>
</evidence>
<evidence type="ECO:0000313" key="2">
    <source>
        <dbReference type="EMBL" id="QAT17771.1"/>
    </source>
</evidence>
<reference evidence="2 3" key="1">
    <citation type="submission" date="2017-01" db="EMBL/GenBank/DDBJ databases">
        <title>First insights into the biology of 'candidatus Vampirococcus archaeovorus'.</title>
        <authorList>
            <person name="Kizina J."/>
            <person name="Jordan S."/>
            <person name="Stueber K."/>
            <person name="Reinhardt R."/>
            <person name="Harder J."/>
        </authorList>
    </citation>
    <scope>NUCLEOTIDE SEQUENCE [LARGE SCALE GENOMIC DNA]</scope>
    <source>
        <strain evidence="2 3">LiM</strain>
    </source>
</reference>
<organism evidence="2 3">
    <name type="scientific">Velamenicoccus archaeovorus</name>
    <dbReference type="NCBI Taxonomy" id="1930593"/>
    <lineage>
        <taxon>Bacteria</taxon>
        <taxon>Pseudomonadati</taxon>
        <taxon>Candidatus Omnitrophota</taxon>
        <taxon>Candidatus Velamenicoccus</taxon>
    </lineage>
</organism>
<feature type="chain" id="PRO_5019439740" description="DUF5666 domain-containing protein" evidence="1">
    <location>
        <begin position="20"/>
        <end position="115"/>
    </location>
</feature>
<dbReference type="Proteomes" id="UP000287243">
    <property type="component" value="Chromosome"/>
</dbReference>
<name>A0A410P6R6_VELA1</name>
<evidence type="ECO:0000313" key="3">
    <source>
        <dbReference type="Proteomes" id="UP000287243"/>
    </source>
</evidence>
<accession>A0A410P6R6</accession>
<dbReference type="AlphaFoldDB" id="A0A410P6R6"/>
<evidence type="ECO:0000256" key="1">
    <source>
        <dbReference type="SAM" id="SignalP"/>
    </source>
</evidence>
<dbReference type="RefSeq" id="WP_128700736.1">
    <property type="nucleotide sequence ID" value="NZ_CP019384.1"/>
</dbReference>